<dbReference type="PANTHER" id="PTHR43745:SF2">
    <property type="entry name" value="NITROREDUCTASE MJ1384-RELATED"/>
    <property type="match status" value="1"/>
</dbReference>
<proteinExistence type="predicted"/>
<dbReference type="InterPro" id="IPR000415">
    <property type="entry name" value="Nitroreductase-like"/>
</dbReference>
<evidence type="ECO:0000313" key="2">
    <source>
        <dbReference type="Proteomes" id="UP001649381"/>
    </source>
</evidence>
<gene>
    <name evidence="1" type="ORF">L2716_02150</name>
</gene>
<accession>A0ABS9GY07</accession>
<dbReference type="RefSeq" id="WP_236331333.1">
    <property type="nucleotide sequence ID" value="NZ_JAKIJS010000001.1"/>
</dbReference>
<keyword evidence="2" id="KW-1185">Reference proteome</keyword>
<dbReference type="EMBL" id="JAKIJS010000001">
    <property type="protein sequence ID" value="MCF6136514.1"/>
    <property type="molecule type" value="Genomic_DNA"/>
</dbReference>
<dbReference type="PANTHER" id="PTHR43745">
    <property type="entry name" value="NITROREDUCTASE MJ1384-RELATED"/>
    <property type="match status" value="1"/>
</dbReference>
<dbReference type="InterPro" id="IPR052544">
    <property type="entry name" value="Bacteriocin_Proc_Enz"/>
</dbReference>
<organism evidence="1 2">
    <name type="scientific">Pseudalkalibacillus berkeleyi</name>
    <dbReference type="NCBI Taxonomy" id="1069813"/>
    <lineage>
        <taxon>Bacteria</taxon>
        <taxon>Bacillati</taxon>
        <taxon>Bacillota</taxon>
        <taxon>Bacilli</taxon>
        <taxon>Bacillales</taxon>
        <taxon>Fictibacillaceae</taxon>
        <taxon>Pseudalkalibacillus</taxon>
    </lineage>
</organism>
<protein>
    <recommendedName>
        <fullName evidence="3">Nitroreductase domain-containing protein</fullName>
    </recommendedName>
</protein>
<dbReference type="Proteomes" id="UP001649381">
    <property type="component" value="Unassembled WGS sequence"/>
</dbReference>
<comment type="caution">
    <text evidence="1">The sequence shown here is derived from an EMBL/GenBank/DDBJ whole genome shotgun (WGS) entry which is preliminary data.</text>
</comment>
<reference evidence="1 2" key="1">
    <citation type="submission" date="2022-01" db="EMBL/GenBank/DDBJ databases">
        <title>Alkalihalobacillus sp. EGI L200015, a novel bacterium isolated from a salt lake sediment.</title>
        <authorList>
            <person name="Gao L."/>
            <person name="Fang B.-Z."/>
            <person name="Li W.-J."/>
        </authorList>
    </citation>
    <scope>NUCLEOTIDE SEQUENCE [LARGE SCALE GENOMIC DNA]</scope>
    <source>
        <strain evidence="1 2">KCTC 12718</strain>
    </source>
</reference>
<evidence type="ECO:0008006" key="3">
    <source>
        <dbReference type="Google" id="ProtNLM"/>
    </source>
</evidence>
<evidence type="ECO:0000313" key="1">
    <source>
        <dbReference type="EMBL" id="MCF6136514.1"/>
    </source>
</evidence>
<sequence length="276" mass="31640">MNKGTVASPSVDIFKKKRDVFFAEAIQDKILDEKTLHAVTKFHQSTSWHMPFNWGLDEDTQEWMDLVENTDVLPENVDDEIVFDRDTQYEHQYGSSRNFKLDYAFSKYQVGKILENAFGRTHLLGSKPYPSAGALYPVIPLLFVLDSKAIEDEGSEGCYVYDSTNHKLLLIKSFTTSDIEKLKRHLCPNDGFFSHLAMGYAIDFKRAITKYKKRGYRHGLIEVGLMAQSFRHSLDAFPDMGEFCWSGFNDNALTHLAGLNPKLAPITLMQWFGMKR</sequence>
<dbReference type="Gene3D" id="3.40.109.10">
    <property type="entry name" value="NADH Oxidase"/>
    <property type="match status" value="1"/>
</dbReference>
<name>A0ABS9GY07_9BACL</name>